<dbReference type="InterPro" id="IPR001650">
    <property type="entry name" value="Helicase_C-like"/>
</dbReference>
<protein>
    <recommendedName>
        <fullName evidence="6">ATP-dependent RNA helicase</fullName>
        <ecNumber evidence="6">3.6.4.13</ecNumber>
    </recommendedName>
</protein>
<dbReference type="InterPro" id="IPR025313">
    <property type="entry name" value="SPB4-like_CTE"/>
</dbReference>
<dbReference type="Proteomes" id="UP001497623">
    <property type="component" value="Unassembled WGS sequence"/>
</dbReference>
<dbReference type="InterPro" id="IPR014001">
    <property type="entry name" value="Helicase_ATP-bd"/>
</dbReference>
<dbReference type="GO" id="GO:0003724">
    <property type="term" value="F:RNA helicase activity"/>
    <property type="evidence" value="ECO:0007669"/>
    <property type="project" value="UniProtKB-EC"/>
</dbReference>
<proteinExistence type="inferred from homology"/>
<keyword evidence="5 6" id="KW-0694">RNA-binding</keyword>
<keyword evidence="1 6" id="KW-0547">Nucleotide-binding</keyword>
<dbReference type="AlphaFoldDB" id="A0AAV2RZT1"/>
<keyword evidence="2 6" id="KW-0378">Hydrolase</keyword>
<feature type="domain" description="Helicase C-terminal" evidence="8">
    <location>
        <begin position="258"/>
        <end position="408"/>
    </location>
</feature>
<gene>
    <name evidence="9" type="ORF">MNOR_LOCUS31277</name>
</gene>
<comment type="similarity">
    <text evidence="6">Belongs to the DEAD box helicase family.</text>
</comment>
<reference evidence="9 10" key="1">
    <citation type="submission" date="2024-05" db="EMBL/GenBank/DDBJ databases">
        <authorList>
            <person name="Wallberg A."/>
        </authorList>
    </citation>
    <scope>NUCLEOTIDE SEQUENCE [LARGE SCALE GENOMIC DNA]</scope>
</reference>
<keyword evidence="3 6" id="KW-0347">Helicase</keyword>
<dbReference type="SMART" id="SM00487">
    <property type="entry name" value="DEXDc"/>
    <property type="match status" value="1"/>
</dbReference>
<evidence type="ECO:0000313" key="9">
    <source>
        <dbReference type="EMBL" id="CAL4154093.1"/>
    </source>
</evidence>
<dbReference type="PROSITE" id="PS51194">
    <property type="entry name" value="HELICASE_CTER"/>
    <property type="match status" value="1"/>
</dbReference>
<evidence type="ECO:0000256" key="6">
    <source>
        <dbReference type="RuleBase" id="RU365068"/>
    </source>
</evidence>
<comment type="caution">
    <text evidence="9">The sequence shown here is derived from an EMBL/GenBank/DDBJ whole genome shotgun (WGS) entry which is preliminary data.</text>
</comment>
<dbReference type="InterPro" id="IPR027417">
    <property type="entry name" value="P-loop_NTPase"/>
</dbReference>
<accession>A0AAV2RZT1</accession>
<dbReference type="EMBL" id="CAXKWB010039991">
    <property type="protein sequence ID" value="CAL4154093.1"/>
    <property type="molecule type" value="Genomic_DNA"/>
</dbReference>
<comment type="domain">
    <text evidence="6">The Q motif is unique to and characteristic of the DEAD box family of RNA helicases and controls ATP binding and hydrolysis.</text>
</comment>
<dbReference type="EC" id="3.6.4.13" evidence="6"/>
<feature type="domain" description="Helicase ATP-binding" evidence="7">
    <location>
        <begin position="48"/>
        <end position="228"/>
    </location>
</feature>
<dbReference type="SMART" id="SM01178">
    <property type="entry name" value="DUF4217"/>
    <property type="match status" value="1"/>
</dbReference>
<dbReference type="Gene3D" id="3.40.50.300">
    <property type="entry name" value="P-loop containing nucleotide triphosphate hydrolases"/>
    <property type="match status" value="2"/>
</dbReference>
<dbReference type="SMART" id="SM00490">
    <property type="entry name" value="HELICc"/>
    <property type="match status" value="1"/>
</dbReference>
<evidence type="ECO:0000256" key="5">
    <source>
        <dbReference type="ARBA" id="ARBA00022884"/>
    </source>
</evidence>
<name>A0AAV2RZT1_MEGNR</name>
<dbReference type="Pfam" id="PF13959">
    <property type="entry name" value="CTE_SPB4"/>
    <property type="match status" value="1"/>
</dbReference>
<keyword evidence="4 6" id="KW-0067">ATP-binding</keyword>
<evidence type="ECO:0000313" key="10">
    <source>
        <dbReference type="Proteomes" id="UP001497623"/>
    </source>
</evidence>
<evidence type="ECO:0000256" key="1">
    <source>
        <dbReference type="ARBA" id="ARBA00022741"/>
    </source>
</evidence>
<dbReference type="SUPFAM" id="SSF52540">
    <property type="entry name" value="P-loop containing nucleoside triphosphate hydrolases"/>
    <property type="match status" value="1"/>
</dbReference>
<dbReference type="CDD" id="cd18787">
    <property type="entry name" value="SF2_C_DEAD"/>
    <property type="match status" value="1"/>
</dbReference>
<dbReference type="GO" id="GO:0003723">
    <property type="term" value="F:RNA binding"/>
    <property type="evidence" value="ECO:0007669"/>
    <property type="project" value="UniProtKB-UniRule"/>
</dbReference>
<feature type="non-terminal residue" evidence="9">
    <location>
        <position position="468"/>
    </location>
</feature>
<dbReference type="Pfam" id="PF00271">
    <property type="entry name" value="Helicase_C"/>
    <property type="match status" value="1"/>
</dbReference>
<evidence type="ECO:0000256" key="4">
    <source>
        <dbReference type="ARBA" id="ARBA00022840"/>
    </source>
</evidence>
<keyword evidence="10" id="KW-1185">Reference proteome</keyword>
<dbReference type="GO" id="GO:0016787">
    <property type="term" value="F:hydrolase activity"/>
    <property type="evidence" value="ECO:0007669"/>
    <property type="project" value="UniProtKB-KW"/>
</dbReference>
<comment type="function">
    <text evidence="6">RNA helicase.</text>
</comment>
<dbReference type="Pfam" id="PF00270">
    <property type="entry name" value="DEAD"/>
    <property type="match status" value="1"/>
</dbReference>
<evidence type="ECO:0000259" key="7">
    <source>
        <dbReference type="PROSITE" id="PS51192"/>
    </source>
</evidence>
<evidence type="ECO:0000259" key="8">
    <source>
        <dbReference type="PROSITE" id="PS51194"/>
    </source>
</evidence>
<comment type="catalytic activity">
    <reaction evidence="6">
        <text>ATP + H2O = ADP + phosphate + H(+)</text>
        <dbReference type="Rhea" id="RHEA:13065"/>
        <dbReference type="ChEBI" id="CHEBI:15377"/>
        <dbReference type="ChEBI" id="CHEBI:15378"/>
        <dbReference type="ChEBI" id="CHEBI:30616"/>
        <dbReference type="ChEBI" id="CHEBI:43474"/>
        <dbReference type="ChEBI" id="CHEBI:456216"/>
        <dbReference type="EC" id="3.6.4.13"/>
    </reaction>
</comment>
<dbReference type="InterPro" id="IPR044742">
    <property type="entry name" value="DEAD/DEAH_RhlB"/>
</dbReference>
<evidence type="ECO:0000256" key="3">
    <source>
        <dbReference type="ARBA" id="ARBA00022806"/>
    </source>
</evidence>
<dbReference type="PROSITE" id="PS51192">
    <property type="entry name" value="HELICASE_ATP_BIND_1"/>
    <property type="match status" value="1"/>
</dbReference>
<evidence type="ECO:0000256" key="2">
    <source>
        <dbReference type="ARBA" id="ARBA00022801"/>
    </source>
</evidence>
<dbReference type="GO" id="GO:0005524">
    <property type="term" value="F:ATP binding"/>
    <property type="evidence" value="ECO:0007669"/>
    <property type="project" value="UniProtKB-UniRule"/>
</dbReference>
<organism evidence="9 10">
    <name type="scientific">Meganyctiphanes norvegica</name>
    <name type="common">Northern krill</name>
    <name type="synonym">Thysanopoda norvegica</name>
    <dbReference type="NCBI Taxonomy" id="48144"/>
    <lineage>
        <taxon>Eukaryota</taxon>
        <taxon>Metazoa</taxon>
        <taxon>Ecdysozoa</taxon>
        <taxon>Arthropoda</taxon>
        <taxon>Crustacea</taxon>
        <taxon>Multicrustacea</taxon>
        <taxon>Malacostraca</taxon>
        <taxon>Eumalacostraca</taxon>
        <taxon>Eucarida</taxon>
        <taxon>Euphausiacea</taxon>
        <taxon>Euphausiidae</taxon>
        <taxon>Meganyctiphanes</taxon>
    </lineage>
</organism>
<dbReference type="InterPro" id="IPR011545">
    <property type="entry name" value="DEAD/DEAH_box_helicase_dom"/>
</dbReference>
<sequence length="468" mass="52578">MRDSDGTSILTEHTLSWLAERGLCSSATLEVLSNQGLHALTHIQYISFPHLINKADCFLHARTGSGKTLAYLMPAIERLKAMEFKTNFGVGCLVVSPTRELAQQIRGVLQPLAKAHNFTSLTLIGGIKESRNDKEMIHAGAVIIVATPGRLLDAVTRPPGEALPLSKCKILVLDEADSILENKQQTEALKKIYAYLPSDNLQTVLVSATVDDKSVNLAKDIFSTDFKILSVEKEKNRTSTDQIKQNYMLVSSGDRFSMLITVLKTLNKKKTIVFFSAGHSVKFHYQLLQRLGLPVLHCFGRMNQGKRSSVYEQFLQMPTGILLSTGMAERGWDVPGVQWIIQFDPPHNPQDYIHRVGRSGRGEGGKGKALLFLRPQEQEFLTMLKNMNVDIDQLEFKGDLQPIQEQVSMTVTKERELQKIAKVAYKKFVRAYQCHKFKKVFNIKNLDLHQVCKDFGFVKPPIKLANLI</sequence>
<dbReference type="PANTHER" id="PTHR24031">
    <property type="entry name" value="RNA HELICASE"/>
    <property type="match status" value="1"/>
</dbReference>
<dbReference type="CDD" id="cd00268">
    <property type="entry name" value="DEADc"/>
    <property type="match status" value="1"/>
</dbReference>